<dbReference type="OrthoDB" id="6593179at2759"/>
<sequence>MFQLTIILLITGFEVHRSFAYQCPKSIPYSTIPGLSRVSLPISDALFHFKIENEFLIDSRGRTRYVCVEITDETFALRNKTKNDDNDLHVQTGGDYKEQIVAHSLGGSNHSLNLIPLNQDCKSRLSNSNFDQKLTRLLNEYSRITYIAELEYTNNMTDVRPTRINTVYMDENENILRSVRTINSPPNTPCEKVDQEYPKKFKRSLMEIFKSPTNSTKPTNCLDGCKRAECWSKVEERDKRCRSHHFHSVHANTLCSGQWCYCCSYY</sequence>
<keyword evidence="3" id="KW-1185">Reference proteome</keyword>
<evidence type="ECO:0000313" key="2">
    <source>
        <dbReference type="EMBL" id="CAH1708126.1"/>
    </source>
</evidence>
<feature type="signal peptide" evidence="1">
    <location>
        <begin position="1"/>
        <end position="20"/>
    </location>
</feature>
<keyword evidence="1" id="KW-0732">Signal</keyword>
<protein>
    <submittedName>
        <fullName evidence="2">Uncharacterized protein</fullName>
    </submittedName>
</protein>
<proteinExistence type="predicted"/>
<dbReference type="Proteomes" id="UP001154329">
    <property type="component" value="Chromosome 1"/>
</dbReference>
<feature type="chain" id="PRO_5040238349" evidence="1">
    <location>
        <begin position="21"/>
        <end position="266"/>
    </location>
</feature>
<gene>
    <name evidence="2" type="ORF">APHIGO_LOCUS288</name>
</gene>
<organism evidence="2 3">
    <name type="scientific">Aphis gossypii</name>
    <name type="common">Cotton aphid</name>
    <dbReference type="NCBI Taxonomy" id="80765"/>
    <lineage>
        <taxon>Eukaryota</taxon>
        <taxon>Metazoa</taxon>
        <taxon>Ecdysozoa</taxon>
        <taxon>Arthropoda</taxon>
        <taxon>Hexapoda</taxon>
        <taxon>Insecta</taxon>
        <taxon>Pterygota</taxon>
        <taxon>Neoptera</taxon>
        <taxon>Paraneoptera</taxon>
        <taxon>Hemiptera</taxon>
        <taxon>Sternorrhyncha</taxon>
        <taxon>Aphidomorpha</taxon>
        <taxon>Aphidoidea</taxon>
        <taxon>Aphididae</taxon>
        <taxon>Aphidini</taxon>
        <taxon>Aphis</taxon>
        <taxon>Aphis</taxon>
    </lineage>
</organism>
<evidence type="ECO:0000256" key="1">
    <source>
        <dbReference type="SAM" id="SignalP"/>
    </source>
</evidence>
<name>A0A9P0N7W0_APHGO</name>
<accession>A0A9P0N7W0</accession>
<reference evidence="2" key="1">
    <citation type="submission" date="2022-02" db="EMBL/GenBank/DDBJ databases">
        <authorList>
            <person name="King R."/>
        </authorList>
    </citation>
    <scope>NUCLEOTIDE SEQUENCE</scope>
</reference>
<dbReference type="EMBL" id="OU899034">
    <property type="protein sequence ID" value="CAH1708126.1"/>
    <property type="molecule type" value="Genomic_DNA"/>
</dbReference>
<evidence type="ECO:0000313" key="3">
    <source>
        <dbReference type="Proteomes" id="UP001154329"/>
    </source>
</evidence>
<dbReference type="AlphaFoldDB" id="A0A9P0N7W0"/>
<reference evidence="2" key="2">
    <citation type="submission" date="2022-10" db="EMBL/GenBank/DDBJ databases">
        <authorList>
            <consortium name="ENA_rothamsted_submissions"/>
            <consortium name="culmorum"/>
            <person name="King R."/>
        </authorList>
    </citation>
    <scope>NUCLEOTIDE SEQUENCE</scope>
</reference>